<evidence type="ECO:0000256" key="2">
    <source>
        <dbReference type="SAM" id="MobiDB-lite"/>
    </source>
</evidence>
<evidence type="ECO:0008006" key="5">
    <source>
        <dbReference type="Google" id="ProtNLM"/>
    </source>
</evidence>
<dbReference type="RefSeq" id="WP_005459164.1">
    <property type="nucleotide sequence ID" value="NZ_CM001440.1"/>
</dbReference>
<feature type="region of interest" description="Disordered" evidence="2">
    <location>
        <begin position="168"/>
        <end position="190"/>
    </location>
</feature>
<feature type="coiled-coil region" evidence="1">
    <location>
        <begin position="32"/>
        <end position="80"/>
    </location>
</feature>
<keyword evidence="4" id="KW-1185">Reference proteome</keyword>
<accession>H5XL37</accession>
<reference evidence="3 4" key="1">
    <citation type="submission" date="2011-11" db="EMBL/GenBank/DDBJ databases">
        <title>The Noncontiguous Finished sequence of Saccharomonospora cyanea NA-134.</title>
        <authorList>
            <consortium name="US DOE Joint Genome Institute"/>
            <person name="Lucas S."/>
            <person name="Han J."/>
            <person name="Lapidus A."/>
            <person name="Cheng J.-F."/>
            <person name="Goodwin L."/>
            <person name="Pitluck S."/>
            <person name="Peters L."/>
            <person name="Ovchinnikova G."/>
            <person name="Lu M."/>
            <person name="Detter J.C."/>
            <person name="Han C."/>
            <person name="Tapia R."/>
            <person name="Land M."/>
            <person name="Hauser L."/>
            <person name="Kyrpides N."/>
            <person name="Ivanova N."/>
            <person name="Pagani I."/>
            <person name="Brambilla E.-M."/>
            <person name="Klenk H.-P."/>
            <person name="Woyke T."/>
        </authorList>
    </citation>
    <scope>NUCLEOTIDE SEQUENCE [LARGE SCALE GENOMIC DNA]</scope>
    <source>
        <strain evidence="3 4">NA-134</strain>
    </source>
</reference>
<dbReference type="HOGENOM" id="CLU_045084_0_0_11"/>
<dbReference type="STRING" id="882082.SaccyDRAFT_4251"/>
<keyword evidence="1" id="KW-0175">Coiled coil</keyword>
<evidence type="ECO:0000313" key="4">
    <source>
        <dbReference type="Proteomes" id="UP000002791"/>
    </source>
</evidence>
<dbReference type="Proteomes" id="UP000002791">
    <property type="component" value="Chromosome"/>
</dbReference>
<dbReference type="EMBL" id="CM001440">
    <property type="protein sequence ID" value="EHR63069.1"/>
    <property type="molecule type" value="Genomic_DNA"/>
</dbReference>
<organism evidence="3 4">
    <name type="scientific">Saccharomonospora cyanea NA-134</name>
    <dbReference type="NCBI Taxonomy" id="882082"/>
    <lineage>
        <taxon>Bacteria</taxon>
        <taxon>Bacillati</taxon>
        <taxon>Actinomycetota</taxon>
        <taxon>Actinomycetes</taxon>
        <taxon>Pseudonocardiales</taxon>
        <taxon>Pseudonocardiaceae</taxon>
        <taxon>Saccharomonospora</taxon>
    </lineage>
</organism>
<name>H5XL37_9PSEU</name>
<dbReference type="eggNOG" id="COG1196">
    <property type="taxonomic scope" value="Bacteria"/>
</dbReference>
<dbReference type="OrthoDB" id="3691987at2"/>
<dbReference type="AlphaFoldDB" id="H5XL37"/>
<gene>
    <name evidence="3" type="ORF">SaccyDRAFT_4251</name>
</gene>
<protein>
    <recommendedName>
        <fullName evidence="5">DivIVA protein</fullName>
    </recommendedName>
</protein>
<proteinExistence type="predicted"/>
<evidence type="ECO:0000313" key="3">
    <source>
        <dbReference type="EMBL" id="EHR63069.1"/>
    </source>
</evidence>
<evidence type="ECO:0000256" key="1">
    <source>
        <dbReference type="SAM" id="Coils"/>
    </source>
</evidence>
<sequence length="304" mass="34795">MASDHDHRLLPLRREFGQAWHGFDRNQVVQYLEHLEAHLHRLMTERDAAMARANEASRELDGARREIAKLRDRVEELKKPPERVEDLDERMQRTVQLAETQAAEILSRAEAAAEKNWAESGEVSKRLHERYQNLLKTLDSHADELKREHEQALAATKEEVRRMTTEAAKRREQLDAEAERKRRRIESDFQARMSAEKSALEKHIADQTTASKNAAERRVAEATAEAKRLVDEATAKARKLVDEATAEAERRTTEANDVVNRLTRIREEARARLAEADQVLRRGESALLPTPDEEAALTKAPGRS</sequence>
<feature type="region of interest" description="Disordered" evidence="2">
    <location>
        <begin position="283"/>
        <end position="304"/>
    </location>
</feature>